<reference evidence="1 2" key="1">
    <citation type="submission" date="2012-08" db="EMBL/GenBank/DDBJ databases">
        <title>Oryza genome evolution.</title>
        <authorList>
            <person name="Wing R.A."/>
        </authorList>
    </citation>
    <scope>NUCLEOTIDE SEQUENCE</scope>
</reference>
<evidence type="ECO:0000313" key="1">
    <source>
        <dbReference type="EnsemblPlants" id="LPERR03G19870.1"/>
    </source>
</evidence>
<dbReference type="EnsemblPlants" id="LPERR03G19870.1">
    <property type="protein sequence ID" value="LPERR03G19870.1"/>
    <property type="gene ID" value="LPERR03G19870"/>
</dbReference>
<proteinExistence type="predicted"/>
<dbReference type="Proteomes" id="UP000032180">
    <property type="component" value="Chromosome 3"/>
</dbReference>
<dbReference type="Gramene" id="LPERR03G19870.1">
    <property type="protein sequence ID" value="LPERR03G19870.1"/>
    <property type="gene ID" value="LPERR03G19870"/>
</dbReference>
<reference evidence="2" key="2">
    <citation type="submission" date="2013-12" db="EMBL/GenBank/DDBJ databases">
        <authorList>
            <person name="Yu Y."/>
            <person name="Lee S."/>
            <person name="de Baynast K."/>
            <person name="Wissotski M."/>
            <person name="Liu L."/>
            <person name="Talag J."/>
            <person name="Goicoechea J."/>
            <person name="Angelova A."/>
            <person name="Jetty R."/>
            <person name="Kudrna D."/>
            <person name="Golser W."/>
            <person name="Rivera L."/>
            <person name="Zhang J."/>
            <person name="Wing R."/>
        </authorList>
    </citation>
    <scope>NUCLEOTIDE SEQUENCE</scope>
</reference>
<evidence type="ECO:0000313" key="2">
    <source>
        <dbReference type="Proteomes" id="UP000032180"/>
    </source>
</evidence>
<dbReference type="AlphaFoldDB" id="A0A0D9VVS6"/>
<reference evidence="1" key="3">
    <citation type="submission" date="2015-04" db="UniProtKB">
        <authorList>
            <consortium name="EnsemblPlants"/>
        </authorList>
    </citation>
    <scope>IDENTIFICATION</scope>
</reference>
<dbReference type="STRING" id="77586.A0A0D9VVS6"/>
<dbReference type="HOGENOM" id="CLU_2389386_0_0_1"/>
<accession>A0A0D9VVS6</accession>
<organism evidence="1 2">
    <name type="scientific">Leersia perrieri</name>
    <dbReference type="NCBI Taxonomy" id="77586"/>
    <lineage>
        <taxon>Eukaryota</taxon>
        <taxon>Viridiplantae</taxon>
        <taxon>Streptophyta</taxon>
        <taxon>Embryophyta</taxon>
        <taxon>Tracheophyta</taxon>
        <taxon>Spermatophyta</taxon>
        <taxon>Magnoliopsida</taxon>
        <taxon>Liliopsida</taxon>
        <taxon>Poales</taxon>
        <taxon>Poaceae</taxon>
        <taxon>BOP clade</taxon>
        <taxon>Oryzoideae</taxon>
        <taxon>Oryzeae</taxon>
        <taxon>Oryzinae</taxon>
        <taxon>Leersia</taxon>
    </lineage>
</organism>
<name>A0A0D9VVS6_9ORYZ</name>
<protein>
    <submittedName>
        <fullName evidence="1">Uncharacterized protein</fullName>
    </submittedName>
</protein>
<sequence>MGSDSLPFGLVFGREQASGGYRACSEQYEWQQLALREREQATREQQHCRHDLQSHGETLNDRSCRRSFMGTETKDLMSFSRNDVETEESFAEWD</sequence>
<keyword evidence="2" id="KW-1185">Reference proteome</keyword>